<name>A0ABQ0IKI9_9ACTN</name>
<dbReference type="InterPro" id="IPR029069">
    <property type="entry name" value="HotDog_dom_sf"/>
</dbReference>
<keyword evidence="3" id="KW-1185">Reference proteome</keyword>
<proteinExistence type="predicted"/>
<dbReference type="Proteomes" id="UP000035021">
    <property type="component" value="Unassembled WGS sequence"/>
</dbReference>
<protein>
    <recommendedName>
        <fullName evidence="4">Thioesterase domain-containing protein</fullName>
    </recommendedName>
</protein>
<evidence type="ECO:0000313" key="3">
    <source>
        <dbReference type="Proteomes" id="UP000035021"/>
    </source>
</evidence>
<accession>A0ABQ0IKI9</accession>
<evidence type="ECO:0000313" key="2">
    <source>
        <dbReference type="EMBL" id="GAC84097.1"/>
    </source>
</evidence>
<sequence>MPTTSAFYIGGPEVMLRIRGMEITAERGTGRMRTGPWLADPDAGIARGALGVALDDVTGYLVDSGSPDGQWPVSLGIRMDFIADPPLDGSPLDLSGELVARYDGGAMSRGVATDASGATIATMIQRSHLVSAPGTPGDHATPELLSAPESPVREQLGLRTSTPDRLTMDPTPLSANGMGSVHGGILVCSSELAAMTAIEAGGRFRTASVDIVYVRPCIASETTTFTSEIVHRGRSLSVVRVVSSNSPGRASSIATSCCSGSDAPKERLSPAWLRGTVRGWQGALRRTSSARHPTRRAWPHLARRRDRGLCRRLCTTQSFACRFVITFSHKRPAG</sequence>
<comment type="caution">
    <text evidence="2">The sequence shown here is derived from an EMBL/GenBank/DDBJ whole genome shotgun (WGS) entry which is preliminary data.</text>
</comment>
<gene>
    <name evidence="2" type="ORF">GP2_018_00200</name>
</gene>
<evidence type="ECO:0000256" key="1">
    <source>
        <dbReference type="SAM" id="MobiDB-lite"/>
    </source>
</evidence>
<evidence type="ECO:0008006" key="4">
    <source>
        <dbReference type="Google" id="ProtNLM"/>
    </source>
</evidence>
<dbReference type="Gene3D" id="3.10.129.10">
    <property type="entry name" value="Hotdog Thioesterase"/>
    <property type="match status" value="2"/>
</dbReference>
<dbReference type="SUPFAM" id="SSF54637">
    <property type="entry name" value="Thioesterase/thiol ester dehydrase-isomerase"/>
    <property type="match status" value="2"/>
</dbReference>
<organism evidence="2 3">
    <name type="scientific">Gordonia paraffinivorans NBRC 108238</name>
    <dbReference type="NCBI Taxonomy" id="1223543"/>
    <lineage>
        <taxon>Bacteria</taxon>
        <taxon>Bacillati</taxon>
        <taxon>Actinomycetota</taxon>
        <taxon>Actinomycetes</taxon>
        <taxon>Mycobacteriales</taxon>
        <taxon>Gordoniaceae</taxon>
        <taxon>Gordonia</taxon>
    </lineage>
</organism>
<dbReference type="RefSeq" id="WP_006900331.1">
    <property type="nucleotide sequence ID" value="NZ_BAOQ01000018.1"/>
</dbReference>
<reference evidence="2 3" key="1">
    <citation type="submission" date="2013-02" db="EMBL/GenBank/DDBJ databases">
        <title>Whole genome shotgun sequence of Gordonia paraffinivorans NBRC 108238.</title>
        <authorList>
            <person name="Isaki-Nakamura S."/>
            <person name="Hosoyama A."/>
            <person name="Tsuchikane K."/>
            <person name="Ando Y."/>
            <person name="Baba S."/>
            <person name="Ohji S."/>
            <person name="Hamada M."/>
            <person name="Tamura T."/>
            <person name="Yamazoe A."/>
            <person name="Yamazaki S."/>
            <person name="Fujita N."/>
        </authorList>
    </citation>
    <scope>NUCLEOTIDE SEQUENCE [LARGE SCALE GENOMIC DNA]</scope>
    <source>
        <strain evidence="2 3">NBRC 108238</strain>
    </source>
</reference>
<dbReference type="EMBL" id="BAOQ01000018">
    <property type="protein sequence ID" value="GAC84097.1"/>
    <property type="molecule type" value="Genomic_DNA"/>
</dbReference>
<feature type="region of interest" description="Disordered" evidence="1">
    <location>
        <begin position="130"/>
        <end position="169"/>
    </location>
</feature>